<dbReference type="Proteomes" id="UP000000391">
    <property type="component" value="Chromosome"/>
</dbReference>
<organism evidence="1 2">
    <name type="scientific">Methanohalobium evestigatum (strain ATCC BAA-1072 / DSM 3721 / NBRC 107634 / OCM 161 / Z-7303)</name>
    <dbReference type="NCBI Taxonomy" id="644295"/>
    <lineage>
        <taxon>Archaea</taxon>
        <taxon>Methanobacteriati</taxon>
        <taxon>Methanobacteriota</taxon>
        <taxon>Stenosarchaea group</taxon>
        <taxon>Methanomicrobia</taxon>
        <taxon>Methanosarcinales</taxon>
        <taxon>Methanosarcinaceae</taxon>
        <taxon>Methanohalobium</taxon>
    </lineage>
</organism>
<evidence type="ECO:0000313" key="1">
    <source>
        <dbReference type="EMBL" id="ADI74785.1"/>
    </source>
</evidence>
<dbReference type="KEGG" id="mev:Metev_1955"/>
<dbReference type="RefSeq" id="WP_013195350.1">
    <property type="nucleotide sequence ID" value="NC_014253.1"/>
</dbReference>
<name>D7EAB4_METEZ</name>
<dbReference type="EMBL" id="CP002069">
    <property type="protein sequence ID" value="ADI74785.1"/>
    <property type="molecule type" value="Genomic_DNA"/>
</dbReference>
<dbReference type="Pfam" id="PF22263">
    <property type="entry name" value="DUF6951"/>
    <property type="match status" value="1"/>
</dbReference>
<keyword evidence="2" id="KW-1185">Reference proteome</keyword>
<dbReference type="OrthoDB" id="52877at2157"/>
<gene>
    <name evidence="1" type="ordered locus">Metev_1955</name>
</gene>
<dbReference type="AlphaFoldDB" id="D7EAB4"/>
<accession>D7EAB4</accession>
<dbReference type="GeneID" id="9347614"/>
<evidence type="ECO:0000313" key="2">
    <source>
        <dbReference type="Proteomes" id="UP000000391"/>
    </source>
</evidence>
<dbReference type="InterPro" id="IPR054227">
    <property type="entry name" value="DUF6951"/>
</dbReference>
<proteinExistence type="predicted"/>
<reference evidence="1 2" key="1">
    <citation type="submission" date="2010-06" db="EMBL/GenBank/DDBJ databases">
        <title>Complete sequence chromosome of Methanohalobium evestigatum Z-7303.</title>
        <authorList>
            <consortium name="US DOE Joint Genome Institute"/>
            <person name="Lucas S."/>
            <person name="Copeland A."/>
            <person name="Lapidus A."/>
            <person name="Cheng J.-F."/>
            <person name="Bruce D."/>
            <person name="Goodwin L."/>
            <person name="Pitluck S."/>
            <person name="Saunders E."/>
            <person name="Detter J.C."/>
            <person name="Han C."/>
            <person name="Tapia R."/>
            <person name="Land M."/>
            <person name="Hauser L."/>
            <person name="Kyrpides N."/>
            <person name="Mikhailova N."/>
            <person name="Sieprawska-Lupa M."/>
            <person name="Whitman W.B."/>
            <person name="Anderson I."/>
            <person name="Woyke T."/>
        </authorList>
    </citation>
    <scope>NUCLEOTIDE SEQUENCE [LARGE SCALE GENOMIC DNA]</scope>
    <source>
        <strain evidence="2">ATCC BAA-1072 / DSM 3721 / NBRC 107634 / OCM 161 / Z-7303</strain>
    </source>
</reference>
<sequence>MTKLTVHSNVCDYIHKIHGEQKGKNVLINIDTSCKKVKNLSGIEVPKMEIFNIKDNFVMQKSQESRCCATCIVPSGIIHACWIESGFMAESIANDARNICIEFDEE</sequence>
<protein>
    <submittedName>
        <fullName evidence="1">Uncharacterized protein</fullName>
    </submittedName>
</protein>
<dbReference type="HOGENOM" id="CLU_145178_0_0_2"/>